<evidence type="ECO:0000313" key="2">
    <source>
        <dbReference type="Proteomes" id="UP001054945"/>
    </source>
</evidence>
<comment type="caution">
    <text evidence="1">The sequence shown here is derived from an EMBL/GenBank/DDBJ whole genome shotgun (WGS) entry which is preliminary data.</text>
</comment>
<gene>
    <name evidence="1" type="ORF">CEXT_116171</name>
</gene>
<protein>
    <submittedName>
        <fullName evidence="1">Uncharacterized protein</fullName>
    </submittedName>
</protein>
<dbReference type="AlphaFoldDB" id="A0AAV4T9E0"/>
<sequence length="130" mass="14380">MFPMYFPNQTANDASETTGSPLYVYSSEDNVLTGLPILRANWRGKGDVTLYANEDANPSALNDLQMIHALLQPAFYGIKKVGKDGSRKEGYLGLKYPNELEQLLCSCVGGLRRAIQRLNEKSPSPAIQRT</sequence>
<dbReference type="Proteomes" id="UP001054945">
    <property type="component" value="Unassembled WGS sequence"/>
</dbReference>
<dbReference type="EMBL" id="BPLR01010629">
    <property type="protein sequence ID" value="GIY40578.1"/>
    <property type="molecule type" value="Genomic_DNA"/>
</dbReference>
<accession>A0AAV4T9E0</accession>
<name>A0AAV4T9E0_CAEEX</name>
<keyword evidence="2" id="KW-1185">Reference proteome</keyword>
<reference evidence="1 2" key="1">
    <citation type="submission" date="2021-06" db="EMBL/GenBank/DDBJ databases">
        <title>Caerostris extrusa draft genome.</title>
        <authorList>
            <person name="Kono N."/>
            <person name="Arakawa K."/>
        </authorList>
    </citation>
    <scope>NUCLEOTIDE SEQUENCE [LARGE SCALE GENOMIC DNA]</scope>
</reference>
<organism evidence="1 2">
    <name type="scientific">Caerostris extrusa</name>
    <name type="common">Bark spider</name>
    <name type="synonym">Caerostris bankana</name>
    <dbReference type="NCBI Taxonomy" id="172846"/>
    <lineage>
        <taxon>Eukaryota</taxon>
        <taxon>Metazoa</taxon>
        <taxon>Ecdysozoa</taxon>
        <taxon>Arthropoda</taxon>
        <taxon>Chelicerata</taxon>
        <taxon>Arachnida</taxon>
        <taxon>Araneae</taxon>
        <taxon>Araneomorphae</taxon>
        <taxon>Entelegynae</taxon>
        <taxon>Araneoidea</taxon>
        <taxon>Araneidae</taxon>
        <taxon>Caerostris</taxon>
    </lineage>
</organism>
<evidence type="ECO:0000313" key="1">
    <source>
        <dbReference type="EMBL" id="GIY40578.1"/>
    </source>
</evidence>
<proteinExistence type="predicted"/>